<dbReference type="InterPro" id="IPR011519">
    <property type="entry name" value="UnbV_ASPIC"/>
</dbReference>
<gene>
    <name evidence="3" type="ORF">FHU36_007780</name>
</gene>
<dbReference type="RefSeq" id="WP_185088997.1">
    <property type="nucleotide sequence ID" value="NZ_JACHJB010000004.1"/>
</dbReference>
<organism evidence="3 4">
    <name type="scientific">Nonomuraea muscovyensis</name>
    <dbReference type="NCBI Taxonomy" id="1124761"/>
    <lineage>
        <taxon>Bacteria</taxon>
        <taxon>Bacillati</taxon>
        <taxon>Actinomycetota</taxon>
        <taxon>Actinomycetes</taxon>
        <taxon>Streptosporangiales</taxon>
        <taxon>Streptosporangiaceae</taxon>
        <taxon>Nonomuraea</taxon>
    </lineage>
</organism>
<dbReference type="AlphaFoldDB" id="A0A7X0F0D8"/>
<keyword evidence="1" id="KW-0732">Signal</keyword>
<proteinExistence type="predicted"/>
<evidence type="ECO:0000259" key="2">
    <source>
        <dbReference type="Pfam" id="PF07593"/>
    </source>
</evidence>
<dbReference type="InterPro" id="IPR027039">
    <property type="entry name" value="Crtac1"/>
</dbReference>
<accession>A0A7X0F0D8</accession>
<evidence type="ECO:0000313" key="4">
    <source>
        <dbReference type="Proteomes" id="UP000583800"/>
    </source>
</evidence>
<dbReference type="Proteomes" id="UP000583800">
    <property type="component" value="Unassembled WGS sequence"/>
</dbReference>
<dbReference type="SUPFAM" id="SSF69318">
    <property type="entry name" value="Integrin alpha N-terminal domain"/>
    <property type="match status" value="1"/>
</dbReference>
<dbReference type="Pfam" id="PF07593">
    <property type="entry name" value="UnbV_ASPIC"/>
    <property type="match status" value="1"/>
</dbReference>
<dbReference type="Gene3D" id="2.130.10.130">
    <property type="entry name" value="Integrin alpha, N-terminal"/>
    <property type="match status" value="2"/>
</dbReference>
<dbReference type="InterPro" id="IPR013517">
    <property type="entry name" value="FG-GAP"/>
</dbReference>
<dbReference type="PANTHER" id="PTHR16026:SF0">
    <property type="entry name" value="CARTILAGE ACIDIC PROTEIN 1"/>
    <property type="match status" value="1"/>
</dbReference>
<evidence type="ECO:0000256" key="1">
    <source>
        <dbReference type="ARBA" id="ARBA00022729"/>
    </source>
</evidence>
<name>A0A7X0F0D8_9ACTN</name>
<dbReference type="Pfam" id="PF01839">
    <property type="entry name" value="FG-GAP"/>
    <property type="match status" value="1"/>
</dbReference>
<dbReference type="InterPro" id="IPR028994">
    <property type="entry name" value="Integrin_alpha_N"/>
</dbReference>
<dbReference type="Pfam" id="PF13517">
    <property type="entry name" value="FG-GAP_3"/>
    <property type="match status" value="1"/>
</dbReference>
<dbReference type="EMBL" id="JACHJB010000004">
    <property type="protein sequence ID" value="MBB6351197.1"/>
    <property type="molecule type" value="Genomic_DNA"/>
</dbReference>
<keyword evidence="4" id="KW-1185">Reference proteome</keyword>
<feature type="domain" description="ASPIC/UnbV" evidence="2">
    <location>
        <begin position="553"/>
        <end position="605"/>
    </location>
</feature>
<dbReference type="PANTHER" id="PTHR16026">
    <property type="entry name" value="CARTILAGE ACIDIC PROTEIN 1"/>
    <property type="match status" value="1"/>
</dbReference>
<comment type="caution">
    <text evidence="3">The sequence shown here is derived from an EMBL/GenBank/DDBJ whole genome shotgun (WGS) entry which is preliminary data.</text>
</comment>
<sequence>MKHRLRSRLAQILALVLVVTGWQLSRPFEASPETVASLAQRFSFEKHPLNTAATTRGIRTVAPAYQRIDHWISSLGAAVALADLDANGRSDDICLVDPRDESVRLQPVPGSGNRFAPVELKPTGLPYDATMVPMGCVPGDYNEDGEADTLVYFWGRSPILYLRKADPLTAASFVPQELVQPYKVWNTNAVALGDFDGDGHTDVAIGNYFPDGARVLDPKAVQPELQMQDSMSGGYNAGHNRLLLWQDAGDGTAPRARFAESATAFSPEMENGWTLALGAQDLNGDGLPDLYVANDFGPDRLLKNVSTPGRPRFELVEGVRHFTTPKSKTLGLDSFKGMGVAFPDLNQDDVPDMVVSNITEDYALHESNFAWVSQSKNVFEGGTARYDDHSEPLGISRSGWGWDIKTGDFAGDGQTQIIQATGFIKGTTNRWPELQELAMTNDELLIDPAMWPRFTSTDDLSGANPNRFFVKGPDGRFIDLASRLGVENRGPSRGLALADTDHDGRLDFAVANQWRQSHYFHNNRSTTHPFLGLRLVRPTTQCRGPARGGTSPAIGATVNVRSGAAGVRTAQVYPAGGHAGVSSPEAMLSLTDGTTTADVTVQWRDICGAWHSADVKLAPGWRTLLLDTDGTAREITR</sequence>
<protein>
    <recommendedName>
        <fullName evidence="2">ASPIC/UnbV domain-containing protein</fullName>
    </recommendedName>
</protein>
<evidence type="ECO:0000313" key="3">
    <source>
        <dbReference type="EMBL" id="MBB6351197.1"/>
    </source>
</evidence>
<reference evidence="3 4" key="1">
    <citation type="submission" date="2020-08" db="EMBL/GenBank/DDBJ databases">
        <title>Sequencing the genomes of 1000 actinobacteria strains.</title>
        <authorList>
            <person name="Klenk H.-P."/>
        </authorList>
    </citation>
    <scope>NUCLEOTIDE SEQUENCE [LARGE SCALE GENOMIC DNA]</scope>
    <source>
        <strain evidence="3 4">DSM 45913</strain>
    </source>
</reference>